<comment type="caution">
    <text evidence="2">The sequence shown here is derived from an EMBL/GenBank/DDBJ whole genome shotgun (WGS) entry which is preliminary data.</text>
</comment>
<protein>
    <submittedName>
        <fullName evidence="2">Uncharacterized protein</fullName>
    </submittedName>
</protein>
<reference evidence="2" key="1">
    <citation type="submission" date="2020-06" db="EMBL/GenBank/DDBJ databases">
        <authorList>
            <consortium name="Plant Systems Biology data submission"/>
        </authorList>
    </citation>
    <scope>NUCLEOTIDE SEQUENCE</scope>
    <source>
        <strain evidence="2">D6</strain>
    </source>
</reference>
<evidence type="ECO:0000256" key="1">
    <source>
        <dbReference type="SAM" id="MobiDB-lite"/>
    </source>
</evidence>
<evidence type="ECO:0000313" key="2">
    <source>
        <dbReference type="EMBL" id="CAB9499931.1"/>
    </source>
</evidence>
<sequence length="172" mass="19033">MFAGIVFQLTSVSRNTSTVNAGSSLTAQDPEQEVLGDPRSEVNPRASVGCRAHNITRQHKTERNLQLNKMGNNVSIKKVNANGDSDDEFVDIDQLMRDVEKREGNFFDHPLLDSSVSIVVDGKSVDGNTPAEFINTLSSKEKMLLQVYQDQARTIENKHSPQRSTSQNARCA</sequence>
<keyword evidence="3" id="KW-1185">Reference proteome</keyword>
<dbReference type="EMBL" id="CAICTM010000071">
    <property type="protein sequence ID" value="CAB9499931.1"/>
    <property type="molecule type" value="Genomic_DNA"/>
</dbReference>
<evidence type="ECO:0000313" key="3">
    <source>
        <dbReference type="Proteomes" id="UP001153069"/>
    </source>
</evidence>
<feature type="region of interest" description="Disordered" evidence="1">
    <location>
        <begin position="18"/>
        <end position="45"/>
    </location>
</feature>
<organism evidence="2 3">
    <name type="scientific">Seminavis robusta</name>
    <dbReference type="NCBI Taxonomy" id="568900"/>
    <lineage>
        <taxon>Eukaryota</taxon>
        <taxon>Sar</taxon>
        <taxon>Stramenopiles</taxon>
        <taxon>Ochrophyta</taxon>
        <taxon>Bacillariophyta</taxon>
        <taxon>Bacillariophyceae</taxon>
        <taxon>Bacillariophycidae</taxon>
        <taxon>Naviculales</taxon>
        <taxon>Naviculaceae</taxon>
        <taxon>Seminavis</taxon>
    </lineage>
</organism>
<dbReference type="Proteomes" id="UP001153069">
    <property type="component" value="Unassembled WGS sequence"/>
</dbReference>
<name>A0A9N8H3Y4_9STRA</name>
<dbReference type="AlphaFoldDB" id="A0A9N8H3Y4"/>
<proteinExistence type="predicted"/>
<gene>
    <name evidence="2" type="ORF">SEMRO_72_G039740.1</name>
</gene>
<accession>A0A9N8H3Y4</accession>
<feature type="compositionally biased region" description="Polar residues" evidence="1">
    <location>
        <begin position="18"/>
        <end position="29"/>
    </location>
</feature>